<dbReference type="EMBL" id="PVXQ01000057">
    <property type="protein sequence ID" value="PRR79717.1"/>
    <property type="molecule type" value="Genomic_DNA"/>
</dbReference>
<dbReference type="Proteomes" id="UP000239471">
    <property type="component" value="Unassembled WGS sequence"/>
</dbReference>
<keyword evidence="3" id="KW-1185">Reference proteome</keyword>
<evidence type="ECO:0000313" key="2">
    <source>
        <dbReference type="EMBL" id="PRR79717.1"/>
    </source>
</evidence>
<organism evidence="2 3">
    <name type="scientific">Clostridium vincentii</name>
    <dbReference type="NCBI Taxonomy" id="52704"/>
    <lineage>
        <taxon>Bacteria</taxon>
        <taxon>Bacillati</taxon>
        <taxon>Bacillota</taxon>
        <taxon>Clostridia</taxon>
        <taxon>Eubacteriales</taxon>
        <taxon>Clostridiaceae</taxon>
        <taxon>Clostridium</taxon>
    </lineage>
</organism>
<evidence type="ECO:0000313" key="3">
    <source>
        <dbReference type="Proteomes" id="UP000239471"/>
    </source>
</evidence>
<protein>
    <submittedName>
        <fullName evidence="2">Uncharacterized protein</fullName>
    </submittedName>
</protein>
<dbReference type="RefSeq" id="WP_278320539.1">
    <property type="nucleotide sequence ID" value="NZ_PVXQ01000057.1"/>
</dbReference>
<feature type="region of interest" description="Disordered" evidence="1">
    <location>
        <begin position="1"/>
        <end position="42"/>
    </location>
</feature>
<gene>
    <name evidence="2" type="ORF">CLVI_32650</name>
</gene>
<accession>A0A2T0B7E4</accession>
<evidence type="ECO:0000256" key="1">
    <source>
        <dbReference type="SAM" id="MobiDB-lite"/>
    </source>
</evidence>
<reference evidence="2 3" key="1">
    <citation type="submission" date="2018-03" db="EMBL/GenBank/DDBJ databases">
        <title>Genome sequence of Clostridium vincentii DSM 10228.</title>
        <authorList>
            <person name="Poehlein A."/>
            <person name="Daniel R."/>
        </authorList>
    </citation>
    <scope>NUCLEOTIDE SEQUENCE [LARGE SCALE GENOMIC DNA]</scope>
    <source>
        <strain evidence="2 3">DSM 10228</strain>
    </source>
</reference>
<dbReference type="AlphaFoldDB" id="A0A2T0B7E4"/>
<name>A0A2T0B7E4_9CLOT</name>
<comment type="caution">
    <text evidence="2">The sequence shown here is derived from an EMBL/GenBank/DDBJ whole genome shotgun (WGS) entry which is preliminary data.</text>
</comment>
<feature type="compositionally biased region" description="Basic and acidic residues" evidence="1">
    <location>
        <begin position="1"/>
        <end position="16"/>
    </location>
</feature>
<sequence>MAKDNSNKNRNDDKSSKPNTANPIPKERDTDTYTPIRGLPRI</sequence>
<proteinExistence type="predicted"/>